<evidence type="ECO:0000256" key="1">
    <source>
        <dbReference type="SAM" id="Coils"/>
    </source>
</evidence>
<feature type="transmembrane region" description="Helical" evidence="3">
    <location>
        <begin position="12"/>
        <end position="37"/>
    </location>
</feature>
<proteinExistence type="predicted"/>
<feature type="compositionally biased region" description="Low complexity" evidence="2">
    <location>
        <begin position="410"/>
        <end position="422"/>
    </location>
</feature>
<feature type="transmembrane region" description="Helical" evidence="3">
    <location>
        <begin position="43"/>
        <end position="63"/>
    </location>
</feature>
<keyword evidence="3" id="KW-0812">Transmembrane</keyword>
<feature type="compositionally biased region" description="Basic and acidic residues" evidence="2">
    <location>
        <begin position="513"/>
        <end position="529"/>
    </location>
</feature>
<keyword evidence="3" id="KW-0472">Membrane</keyword>
<gene>
    <name evidence="4" type="ORF">GA0070616_2159</name>
</gene>
<feature type="compositionally biased region" description="Basic and acidic residues" evidence="2">
    <location>
        <begin position="569"/>
        <end position="594"/>
    </location>
</feature>
<feature type="coiled-coil region" evidence="1">
    <location>
        <begin position="66"/>
        <end position="97"/>
    </location>
</feature>
<protein>
    <submittedName>
        <fullName evidence="4">Uncharacterized protein</fullName>
    </submittedName>
</protein>
<dbReference type="AlphaFoldDB" id="A0A1C6RUR4"/>
<feature type="compositionally biased region" description="Gly residues" evidence="2">
    <location>
        <begin position="163"/>
        <end position="175"/>
    </location>
</feature>
<dbReference type="Proteomes" id="UP000199699">
    <property type="component" value="Unassembled WGS sequence"/>
</dbReference>
<keyword evidence="3" id="KW-1133">Transmembrane helix</keyword>
<evidence type="ECO:0000313" key="5">
    <source>
        <dbReference type="Proteomes" id="UP000199699"/>
    </source>
</evidence>
<sequence>MPASDVAADTRAPQLLTVLFWGGVGLAPIAALILLVADGNGPLRLAAVLAIVAVVLIGLSIALRTDEGGRARVQELTDEVEQLRRELRSEIVAAAQRGNQALDQAQRAQDAVAGLHRRLAAEGAGVPAEEPAGPGRARVPVPDDPAAVPGRAVGRPEPAVRQGGAGPAGQAGGHGAVPPAPDRPAAGSVGVPGVDRSAPGRHGASGPGADRFTPAGHGADRPAPGGHGTARAAAGVYGAARPEREPRTEPAPRPLGVVRHTETVHVTTRHTIVDGGVSGEQGGAYGGYDRWSTEQGARPWAGHDGASGDDPERGRRGARSGVDGRAPAPGAGAGGSPHDADRGWSAPRAGGRAASHQESWTPREAQVRAGTGDDRAWSAPADEQTWSARHDRSWSPGADQRGDGPQDWEATAGRPAPAAGPDDTGEYWAQLRAGDRWAAVREDDRGREVRVGERRAEVHADGSGTEYRMADRWAAVRHDEPRRVQEGPGPRRHDDGPAPRRDAEGYEAWQAHDGGEEWRGRWDEPEDRPALPVGGVPVPQEWRVPQQRGRQPEPQWGPAPEPQWGYQPETERYGHPEGSRYGHGEQPRHGHVEGPRYGYPPQDDGPRAGAERWR</sequence>
<keyword evidence="5" id="KW-1185">Reference proteome</keyword>
<evidence type="ECO:0000256" key="3">
    <source>
        <dbReference type="SAM" id="Phobius"/>
    </source>
</evidence>
<feature type="compositionally biased region" description="Low complexity" evidence="2">
    <location>
        <begin position="122"/>
        <end position="153"/>
    </location>
</feature>
<evidence type="ECO:0000256" key="2">
    <source>
        <dbReference type="SAM" id="MobiDB-lite"/>
    </source>
</evidence>
<feature type="compositionally biased region" description="Basic and acidic residues" evidence="2">
    <location>
        <begin position="468"/>
        <end position="504"/>
    </location>
</feature>
<reference evidence="4 5" key="1">
    <citation type="submission" date="2016-06" db="EMBL/GenBank/DDBJ databases">
        <authorList>
            <person name="Kjaerup R.B."/>
            <person name="Dalgaard T.S."/>
            <person name="Juul-Madsen H.R."/>
        </authorList>
    </citation>
    <scope>NUCLEOTIDE SEQUENCE [LARGE SCALE GENOMIC DNA]</scope>
    <source>
        <strain evidence="4 5">DSM 43818</strain>
    </source>
</reference>
<feature type="compositionally biased region" description="Basic and acidic residues" evidence="2">
    <location>
        <begin position="241"/>
        <end position="250"/>
    </location>
</feature>
<feature type="region of interest" description="Disordered" evidence="2">
    <location>
        <begin position="456"/>
        <end position="614"/>
    </location>
</feature>
<feature type="compositionally biased region" description="Gly residues" evidence="2">
    <location>
        <begin position="276"/>
        <end position="286"/>
    </location>
</feature>
<dbReference type="RefSeq" id="WP_175440031.1">
    <property type="nucleotide sequence ID" value="NZ_FMHT01000003.1"/>
</dbReference>
<feature type="compositionally biased region" description="Basic and acidic residues" evidence="2">
    <location>
        <begin position="604"/>
        <end position="614"/>
    </location>
</feature>
<organism evidence="4 5">
    <name type="scientific">Micromonospora nigra</name>
    <dbReference type="NCBI Taxonomy" id="145857"/>
    <lineage>
        <taxon>Bacteria</taxon>
        <taxon>Bacillati</taxon>
        <taxon>Actinomycetota</taxon>
        <taxon>Actinomycetes</taxon>
        <taxon>Micromonosporales</taxon>
        <taxon>Micromonosporaceae</taxon>
        <taxon>Micromonospora</taxon>
    </lineage>
</organism>
<keyword evidence="1" id="KW-0175">Coiled coil</keyword>
<accession>A0A1C6RUR4</accession>
<name>A0A1C6RUR4_9ACTN</name>
<feature type="compositionally biased region" description="Low complexity" evidence="2">
    <location>
        <begin position="230"/>
        <end position="240"/>
    </location>
</feature>
<evidence type="ECO:0000313" key="4">
    <source>
        <dbReference type="EMBL" id="SCL20971.1"/>
    </source>
</evidence>
<dbReference type="EMBL" id="FMHT01000003">
    <property type="protein sequence ID" value="SCL20971.1"/>
    <property type="molecule type" value="Genomic_DNA"/>
</dbReference>
<feature type="region of interest" description="Disordered" evidence="2">
    <location>
        <begin position="122"/>
        <end position="426"/>
    </location>
</feature>